<feature type="compositionally biased region" description="Polar residues" evidence="1">
    <location>
        <begin position="94"/>
        <end position="105"/>
    </location>
</feature>
<organism evidence="2">
    <name type="scientific">Eremomyces bilateralis CBS 781.70</name>
    <dbReference type="NCBI Taxonomy" id="1392243"/>
    <lineage>
        <taxon>Eukaryota</taxon>
        <taxon>Fungi</taxon>
        <taxon>Dikarya</taxon>
        <taxon>Ascomycota</taxon>
        <taxon>Pezizomycotina</taxon>
        <taxon>Dothideomycetes</taxon>
        <taxon>Dothideomycetes incertae sedis</taxon>
        <taxon>Eremomycetales</taxon>
        <taxon>Eremomycetaceae</taxon>
        <taxon>Eremomyces</taxon>
    </lineage>
</organism>
<evidence type="ECO:0000313" key="2">
    <source>
        <dbReference type="EMBL" id="KAF1813821.1"/>
    </source>
</evidence>
<accession>A0A6G1G7A8</accession>
<evidence type="ECO:0000313" key="3">
    <source>
        <dbReference type="Proteomes" id="UP000504638"/>
    </source>
</evidence>
<dbReference type="EMBL" id="ML975154">
    <property type="protein sequence ID" value="KAF1813821.1"/>
    <property type="molecule type" value="Genomic_DNA"/>
</dbReference>
<dbReference type="RefSeq" id="XP_033535452.1">
    <property type="nucleotide sequence ID" value="XM_033681789.1"/>
</dbReference>
<evidence type="ECO:0000313" key="4">
    <source>
        <dbReference type="RefSeq" id="XP_033535452.1"/>
    </source>
</evidence>
<dbReference type="Proteomes" id="UP000504638">
    <property type="component" value="Unplaced"/>
</dbReference>
<feature type="compositionally biased region" description="Polar residues" evidence="1">
    <location>
        <begin position="134"/>
        <end position="143"/>
    </location>
</feature>
<feature type="region of interest" description="Disordered" evidence="1">
    <location>
        <begin position="60"/>
        <end position="162"/>
    </location>
</feature>
<dbReference type="GeneID" id="54422359"/>
<gene>
    <name evidence="2 4" type="ORF">P152DRAFT_481028</name>
</gene>
<keyword evidence="3" id="KW-1185">Reference proteome</keyword>
<reference evidence="4" key="3">
    <citation type="submission" date="2025-04" db="UniProtKB">
        <authorList>
            <consortium name="RefSeq"/>
        </authorList>
    </citation>
    <scope>IDENTIFICATION</scope>
    <source>
        <strain evidence="4">CBS 781.70</strain>
    </source>
</reference>
<name>A0A6G1G7A8_9PEZI</name>
<proteinExistence type="predicted"/>
<dbReference type="AlphaFoldDB" id="A0A6G1G7A8"/>
<evidence type="ECO:0000256" key="1">
    <source>
        <dbReference type="SAM" id="MobiDB-lite"/>
    </source>
</evidence>
<protein>
    <submittedName>
        <fullName evidence="2 4">Uncharacterized protein</fullName>
    </submittedName>
</protein>
<reference evidence="4" key="2">
    <citation type="submission" date="2020-04" db="EMBL/GenBank/DDBJ databases">
        <authorList>
            <consortium name="NCBI Genome Project"/>
        </authorList>
    </citation>
    <scope>NUCLEOTIDE SEQUENCE</scope>
    <source>
        <strain evidence="4">CBS 781.70</strain>
    </source>
</reference>
<reference evidence="2 4" key="1">
    <citation type="submission" date="2020-01" db="EMBL/GenBank/DDBJ databases">
        <authorList>
            <consortium name="DOE Joint Genome Institute"/>
            <person name="Haridas S."/>
            <person name="Albert R."/>
            <person name="Binder M."/>
            <person name="Bloem J."/>
            <person name="Labutti K."/>
            <person name="Salamov A."/>
            <person name="Andreopoulos B."/>
            <person name="Baker S.E."/>
            <person name="Barry K."/>
            <person name="Bills G."/>
            <person name="Bluhm B.H."/>
            <person name="Cannon C."/>
            <person name="Castanera R."/>
            <person name="Culley D.E."/>
            <person name="Daum C."/>
            <person name="Ezra D."/>
            <person name="Gonzalez J.B."/>
            <person name="Henrissat B."/>
            <person name="Kuo A."/>
            <person name="Liang C."/>
            <person name="Lipzen A."/>
            <person name="Lutzoni F."/>
            <person name="Magnuson J."/>
            <person name="Mondo S."/>
            <person name="Nolan M."/>
            <person name="Ohm R."/>
            <person name="Pangilinan J."/>
            <person name="Park H.-J."/>
            <person name="Ramirez L."/>
            <person name="Alfaro M."/>
            <person name="Sun H."/>
            <person name="Tritt A."/>
            <person name="Yoshinaga Y."/>
            <person name="Zwiers L.-H."/>
            <person name="Turgeon B.G."/>
            <person name="Goodwin S.B."/>
            <person name="Spatafora J.W."/>
            <person name="Crous P.W."/>
            <person name="Grigoriev I.V."/>
        </authorList>
    </citation>
    <scope>NUCLEOTIDE SEQUENCE</scope>
    <source>
        <strain evidence="2 4">CBS 781.70</strain>
    </source>
</reference>
<sequence length="162" mass="18037">MMVSASGYIQALGCFRRDMDADKMAMIVNEEIVPGKIKTETDHKMLRKGLLTMIFPAHTQRPHARRQLKAREAFDLVESESLEEEKVEEDEGPETSSQPTMQPSSLHALASGALQLAFRRKPIAKEDEGEDENALSSQSQPSFGSGARQRMLPIRGKPAQNE</sequence>
<feature type="compositionally biased region" description="Acidic residues" evidence="1">
    <location>
        <begin position="75"/>
        <end position="93"/>
    </location>
</feature>